<evidence type="ECO:0000256" key="1">
    <source>
        <dbReference type="ARBA" id="ARBA00004561"/>
    </source>
</evidence>
<dbReference type="InterPro" id="IPR008966">
    <property type="entry name" value="Adhesion_dom_sf"/>
</dbReference>
<feature type="chain" id="PRO_5043879120" evidence="5">
    <location>
        <begin position="30"/>
        <end position="188"/>
    </location>
</feature>
<dbReference type="PANTHER" id="PTHR33420:SF3">
    <property type="entry name" value="FIMBRIAL SUBUNIT ELFA"/>
    <property type="match status" value="1"/>
</dbReference>
<evidence type="ECO:0000256" key="2">
    <source>
        <dbReference type="ARBA" id="ARBA00006671"/>
    </source>
</evidence>
<comment type="subcellular location">
    <subcellularLocation>
        <location evidence="1">Fimbrium</location>
    </subcellularLocation>
</comment>
<comment type="caution">
    <text evidence="6">The sequence shown here is derived from an EMBL/GenBank/DDBJ whole genome shotgun (WGS) entry which is preliminary data.</text>
</comment>
<dbReference type="GO" id="GO:0009289">
    <property type="term" value="C:pilus"/>
    <property type="evidence" value="ECO:0007669"/>
    <property type="project" value="UniProtKB-SubCell"/>
</dbReference>
<keyword evidence="4" id="KW-0281">Fimbrium</keyword>
<name>A0AAW3WNR6_SERFO</name>
<evidence type="ECO:0000256" key="4">
    <source>
        <dbReference type="ARBA" id="ARBA00023263"/>
    </source>
</evidence>
<dbReference type="PANTHER" id="PTHR33420">
    <property type="entry name" value="FIMBRIAL SUBUNIT ELFA-RELATED"/>
    <property type="match status" value="1"/>
</dbReference>
<dbReference type="GO" id="GO:0043709">
    <property type="term" value="P:cell adhesion involved in single-species biofilm formation"/>
    <property type="evidence" value="ECO:0007669"/>
    <property type="project" value="TreeGrafter"/>
</dbReference>
<dbReference type="Gene3D" id="2.60.40.1090">
    <property type="entry name" value="Fimbrial-type adhesion domain"/>
    <property type="match status" value="1"/>
</dbReference>
<evidence type="ECO:0000313" key="7">
    <source>
        <dbReference type="Proteomes" id="UP000659084"/>
    </source>
</evidence>
<dbReference type="InterPro" id="IPR050263">
    <property type="entry name" value="Bact_Fimbrial_Adh_Pro"/>
</dbReference>
<accession>A0AAW3WNR6</accession>
<comment type="similarity">
    <text evidence="2">Belongs to the fimbrial protein family.</text>
</comment>
<dbReference type="AlphaFoldDB" id="A0AAW3WNR6"/>
<dbReference type="RefSeq" id="WP_179252348.1">
    <property type="nucleotide sequence ID" value="NZ_JACBIV010000006.1"/>
</dbReference>
<organism evidence="6 7">
    <name type="scientific">Serratia fonticola</name>
    <dbReference type="NCBI Taxonomy" id="47917"/>
    <lineage>
        <taxon>Bacteria</taxon>
        <taxon>Pseudomonadati</taxon>
        <taxon>Pseudomonadota</taxon>
        <taxon>Gammaproteobacteria</taxon>
        <taxon>Enterobacterales</taxon>
        <taxon>Yersiniaceae</taxon>
        <taxon>Serratia</taxon>
    </lineage>
</organism>
<gene>
    <name evidence="6" type="ORF">H8J20_09940</name>
</gene>
<feature type="signal peptide" evidence="5">
    <location>
        <begin position="1"/>
        <end position="29"/>
    </location>
</feature>
<dbReference type="Proteomes" id="UP000659084">
    <property type="component" value="Unassembled WGS sequence"/>
</dbReference>
<reference evidence="6" key="1">
    <citation type="submission" date="2020-08" db="EMBL/GenBank/DDBJ databases">
        <title>Food and environmental bacterial isolates.</title>
        <authorList>
            <person name="Richter L."/>
            <person name="Du Plessis E.M."/>
            <person name="Duvenage S."/>
            <person name="Allam M."/>
            <person name="Korsten L."/>
        </authorList>
    </citation>
    <scope>NUCLEOTIDE SEQUENCE</scope>
    <source>
        <strain evidence="6">UPMP2127</strain>
    </source>
</reference>
<evidence type="ECO:0000256" key="3">
    <source>
        <dbReference type="ARBA" id="ARBA00022729"/>
    </source>
</evidence>
<keyword evidence="3 5" id="KW-0732">Signal</keyword>
<proteinExistence type="inferred from homology"/>
<dbReference type="SUPFAM" id="SSF49401">
    <property type="entry name" value="Bacterial adhesins"/>
    <property type="match status" value="1"/>
</dbReference>
<evidence type="ECO:0000256" key="5">
    <source>
        <dbReference type="SAM" id="SignalP"/>
    </source>
</evidence>
<dbReference type="InterPro" id="IPR036937">
    <property type="entry name" value="Adhesion_dom_fimbrial_sf"/>
</dbReference>
<protein>
    <submittedName>
        <fullName evidence="6">Type 1 fimbrial protein</fullName>
    </submittedName>
</protein>
<sequence length="188" mass="19560">MRLNRLCHRKALFVTLAMVAGSLGSPALAVTLNFSATILPGTCSLSLDKSVLPLDEMSQARLRSGVLLNSQPFTLKVGNCDGVATAGLQPVITVSGEGMNQDGKWLFRSSDSSAGGSGVMLVQSANMPNYNSTEVKPADDYPLAGVGQIPVGKDLPFFAGISCGGSTGCATVKPGKVIARITFTFAYR</sequence>
<dbReference type="EMBL" id="JACNYO010000007">
    <property type="protein sequence ID" value="MBC3212461.1"/>
    <property type="molecule type" value="Genomic_DNA"/>
</dbReference>
<evidence type="ECO:0000313" key="6">
    <source>
        <dbReference type="EMBL" id="MBC3212461.1"/>
    </source>
</evidence>